<evidence type="ECO:0000313" key="2">
    <source>
        <dbReference type="Proteomes" id="UP001058271"/>
    </source>
</evidence>
<reference evidence="1" key="1">
    <citation type="submission" date="2021-04" db="EMBL/GenBank/DDBJ databases">
        <title>Biosynthetic gene clusters of Dactylosporangioum roseum.</title>
        <authorList>
            <person name="Hartkoorn R.C."/>
            <person name="Beaudoing E."/>
            <person name="Hot D."/>
            <person name="Moureu S."/>
        </authorList>
    </citation>
    <scope>NUCLEOTIDE SEQUENCE</scope>
    <source>
        <strain evidence="1">NRRL B-16295</strain>
    </source>
</reference>
<proteinExistence type="predicted"/>
<keyword evidence="2" id="KW-1185">Reference proteome</keyword>
<name>A0ABY5ZBP6_9ACTN</name>
<accession>A0ABY5ZBP6</accession>
<evidence type="ECO:0000313" key="1">
    <source>
        <dbReference type="EMBL" id="UWZ37754.1"/>
    </source>
</evidence>
<protein>
    <submittedName>
        <fullName evidence="1">Uncharacterized protein</fullName>
    </submittedName>
</protein>
<organism evidence="1 2">
    <name type="scientific">Dactylosporangium roseum</name>
    <dbReference type="NCBI Taxonomy" id="47989"/>
    <lineage>
        <taxon>Bacteria</taxon>
        <taxon>Bacillati</taxon>
        <taxon>Actinomycetota</taxon>
        <taxon>Actinomycetes</taxon>
        <taxon>Micromonosporales</taxon>
        <taxon>Micromonosporaceae</taxon>
        <taxon>Dactylosporangium</taxon>
    </lineage>
</organism>
<dbReference type="EMBL" id="CP073721">
    <property type="protein sequence ID" value="UWZ37754.1"/>
    <property type="molecule type" value="Genomic_DNA"/>
</dbReference>
<gene>
    <name evidence="1" type="ORF">Drose_05650</name>
</gene>
<dbReference type="Proteomes" id="UP001058271">
    <property type="component" value="Chromosome"/>
</dbReference>
<sequence length="84" mass="8847">MNVTAAYVRGHHPVLPGNLLAGGTLTVDGVTIDIPAGVPPQEPTAEEKLTEALAKVGYRFAYSYPGSVELPDDDGVFKVWVVPA</sequence>
<dbReference type="RefSeq" id="WP_260727117.1">
    <property type="nucleotide sequence ID" value="NZ_BAAABS010000033.1"/>
</dbReference>